<evidence type="ECO:0000256" key="1">
    <source>
        <dbReference type="SAM" id="Phobius"/>
    </source>
</evidence>
<dbReference type="EMBL" id="JAEMOS010000032">
    <property type="protein sequence ID" value="MBJ7267334.1"/>
    <property type="molecule type" value="Genomic_DNA"/>
</dbReference>
<sequence length="47" mass="5635">MNLWQEFFNDPVIFFSFSGLAIVIGMCAFYAVFFYIKMIKSEKKRKQ</sequence>
<dbReference type="Proteomes" id="UP000621390">
    <property type="component" value="Unassembled WGS sequence"/>
</dbReference>
<protein>
    <submittedName>
        <fullName evidence="3">DUF3149 domain-containing protein</fullName>
    </submittedName>
</protein>
<accession>A0A8I1KKF9</accession>
<name>A0A8I1KKF9_9GAMM</name>
<dbReference type="Pfam" id="PF11346">
    <property type="entry name" value="DUF3149"/>
    <property type="match status" value="1"/>
</dbReference>
<keyword evidence="1" id="KW-0472">Membrane</keyword>
<gene>
    <name evidence="2" type="ORF">JHC10_10335</name>
    <name evidence="3" type="ORF">JHC11_14060</name>
</gene>
<reference evidence="3 5" key="1">
    <citation type="submission" date="2020-09" db="EMBL/GenBank/DDBJ databases">
        <title>Draft Genomes of Bacterial Isolates from North Pond Shallow Sediments.</title>
        <authorList>
            <person name="Kiel Reese B."/>
            <person name="Mullis M."/>
            <person name="Weisend R.E."/>
        </authorList>
    </citation>
    <scope>NUCLEOTIDE SEQUENCE</scope>
    <source>
        <strain evidence="3">KJE-2</strain>
        <strain evidence="2 5">KJE-3</strain>
    </source>
</reference>
<dbReference type="EMBL" id="JAEMOP010000009">
    <property type="protein sequence ID" value="MBJ7317119.1"/>
    <property type="molecule type" value="Genomic_DNA"/>
</dbReference>
<evidence type="ECO:0000313" key="3">
    <source>
        <dbReference type="EMBL" id="MBJ7317119.1"/>
    </source>
</evidence>
<dbReference type="RefSeq" id="WP_082332135.1">
    <property type="nucleotide sequence ID" value="NZ_CAXAWT010000003.1"/>
</dbReference>
<dbReference type="Proteomes" id="UP000655994">
    <property type="component" value="Unassembled WGS sequence"/>
</dbReference>
<organism evidence="3 4">
    <name type="scientific">Idiomarina abyssalis</name>
    <dbReference type="NCBI Taxonomy" id="86102"/>
    <lineage>
        <taxon>Bacteria</taxon>
        <taxon>Pseudomonadati</taxon>
        <taxon>Pseudomonadota</taxon>
        <taxon>Gammaproteobacteria</taxon>
        <taxon>Alteromonadales</taxon>
        <taxon>Idiomarinaceae</taxon>
        <taxon>Idiomarina</taxon>
    </lineage>
</organism>
<evidence type="ECO:0000313" key="5">
    <source>
        <dbReference type="Proteomes" id="UP000655994"/>
    </source>
</evidence>
<proteinExistence type="predicted"/>
<dbReference type="OrthoDB" id="5772434at2"/>
<feature type="transmembrane region" description="Helical" evidence="1">
    <location>
        <begin position="12"/>
        <end position="36"/>
    </location>
</feature>
<evidence type="ECO:0000313" key="4">
    <source>
        <dbReference type="Proteomes" id="UP000621390"/>
    </source>
</evidence>
<dbReference type="AlphaFoldDB" id="A0A8I1KKF9"/>
<keyword evidence="5" id="KW-1185">Reference proteome</keyword>
<dbReference type="InterPro" id="IPR021494">
    <property type="entry name" value="DUF3149"/>
</dbReference>
<keyword evidence="1" id="KW-0812">Transmembrane</keyword>
<comment type="caution">
    <text evidence="3">The sequence shown here is derived from an EMBL/GenBank/DDBJ whole genome shotgun (WGS) entry which is preliminary data.</text>
</comment>
<keyword evidence="1" id="KW-1133">Transmembrane helix</keyword>
<evidence type="ECO:0000313" key="2">
    <source>
        <dbReference type="EMBL" id="MBJ7267334.1"/>
    </source>
</evidence>
<dbReference type="GeneID" id="78251786"/>